<name>A0A090IKC2_9GAMM</name>
<feature type="transmembrane region" description="Helical" evidence="1">
    <location>
        <begin position="12"/>
        <end position="33"/>
    </location>
</feature>
<sequence length="426" mass="47259">MFSYIHNKPVKFGVLSSVIIASFFSLGVNANVIEINPIVSNPFGASKKDICELYNDRVKIANAKLKRLDLAEIESQNTCTYVPLSRGQIEVSLHPFKYSVYPNGYNSWAQMTEKVDITNELELVMLSGGNETTYVVYATGGAQLREQNFRCIGTITPRICSHAPNYNNNDIKGNLVASWDAWGYRQLNNVFNNVKTQIQTVNSQNSPAIPGGDSNSRYWRLDKFFPETSTQNKTLDIAKSTSITFDVDGGIATDAKGASVNFAVGYESGYSTEETVMTVHGTELTSDTGSSSEFKLNVDAIWPISAFNTEVHSGSSSVVDNKIGQSAWRDIDFSSFTIWRETINSGNCKPDKGLREQIFRHTLSMDRGQYDADYNSNVLTVVEKSPGYSASYDTYATSKNFLVETKCVEGRSGKLYRVHETGTLNR</sequence>
<accession>A0A090IKC2</accession>
<reference evidence="3" key="1">
    <citation type="submission" date="2014-09" db="EMBL/GenBank/DDBJ databases">
        <authorList>
            <person name="Hjerde E."/>
        </authorList>
    </citation>
    <scope>NUCLEOTIDE SEQUENCE [LARGE SCALE GENOMIC DNA]</scope>
    <source>
        <strain evidence="3">06/09/139</strain>
    </source>
</reference>
<evidence type="ECO:0000313" key="2">
    <source>
        <dbReference type="EMBL" id="CED71111.1"/>
    </source>
</evidence>
<gene>
    <name evidence="2" type="ORF">AWOD_I_1021</name>
</gene>
<keyword evidence="3" id="KW-1185">Reference proteome</keyword>
<evidence type="ECO:0000313" key="3">
    <source>
        <dbReference type="Proteomes" id="UP000032427"/>
    </source>
</evidence>
<proteinExistence type="predicted"/>
<organism evidence="2 3">
    <name type="scientific">Aliivibrio wodanis</name>
    <dbReference type="NCBI Taxonomy" id="80852"/>
    <lineage>
        <taxon>Bacteria</taxon>
        <taxon>Pseudomonadati</taxon>
        <taxon>Pseudomonadota</taxon>
        <taxon>Gammaproteobacteria</taxon>
        <taxon>Vibrionales</taxon>
        <taxon>Vibrionaceae</taxon>
        <taxon>Aliivibrio</taxon>
    </lineage>
</organism>
<dbReference type="OrthoDB" id="5906303at2"/>
<dbReference type="EMBL" id="LN554846">
    <property type="protein sequence ID" value="CED71111.1"/>
    <property type="molecule type" value="Genomic_DNA"/>
</dbReference>
<keyword evidence="1" id="KW-0472">Membrane</keyword>
<dbReference type="AlphaFoldDB" id="A0A090IKC2"/>
<dbReference type="PATRIC" id="fig|80852.17.peg.1042"/>
<keyword evidence="1" id="KW-1133">Transmembrane helix</keyword>
<dbReference type="GeneID" id="28540587"/>
<dbReference type="KEGG" id="awd:AWOD_I_1021"/>
<protein>
    <submittedName>
        <fullName evidence="2">Membrane protein</fullName>
    </submittedName>
</protein>
<dbReference type="HOGENOM" id="CLU_645494_0_0_6"/>
<evidence type="ECO:0000256" key="1">
    <source>
        <dbReference type="SAM" id="Phobius"/>
    </source>
</evidence>
<dbReference type="Proteomes" id="UP000032427">
    <property type="component" value="Chromosome 1"/>
</dbReference>
<keyword evidence="1" id="KW-0812">Transmembrane</keyword>